<feature type="transmembrane region" description="Helical" evidence="1">
    <location>
        <begin position="37"/>
        <end position="61"/>
    </location>
</feature>
<keyword evidence="1" id="KW-0812">Transmembrane</keyword>
<proteinExistence type="predicted"/>
<keyword evidence="1" id="KW-0472">Membrane</keyword>
<dbReference type="EMBL" id="PSQE01000002">
    <property type="protein sequence ID" value="RHN76332.1"/>
    <property type="molecule type" value="Genomic_DNA"/>
</dbReference>
<dbReference type="Proteomes" id="UP000265566">
    <property type="component" value="Chromosome 2"/>
</dbReference>
<sequence>MKYSRLILHEDFDAFRHFLRIDAPCSLQVTFFLNPNILSVVILNHILVSLIQQIVLSSIMFNTRPLMVSLT</sequence>
<reference evidence="2" key="1">
    <citation type="journal article" date="2018" name="Nat. Plants">
        <title>Whole-genome landscape of Medicago truncatula symbiotic genes.</title>
        <authorList>
            <person name="Pecrix Y."/>
            <person name="Gamas P."/>
            <person name="Carrere S."/>
        </authorList>
    </citation>
    <scope>NUCLEOTIDE SEQUENCE</scope>
    <source>
        <tissue evidence="2">Leaves</tissue>
    </source>
</reference>
<organism evidence="2">
    <name type="scientific">Medicago truncatula</name>
    <name type="common">Barrel medic</name>
    <name type="synonym">Medicago tribuloides</name>
    <dbReference type="NCBI Taxonomy" id="3880"/>
    <lineage>
        <taxon>Eukaryota</taxon>
        <taxon>Viridiplantae</taxon>
        <taxon>Streptophyta</taxon>
        <taxon>Embryophyta</taxon>
        <taxon>Tracheophyta</taxon>
        <taxon>Spermatophyta</taxon>
        <taxon>Magnoliopsida</taxon>
        <taxon>eudicotyledons</taxon>
        <taxon>Gunneridae</taxon>
        <taxon>Pentapetalae</taxon>
        <taxon>rosids</taxon>
        <taxon>fabids</taxon>
        <taxon>Fabales</taxon>
        <taxon>Fabaceae</taxon>
        <taxon>Papilionoideae</taxon>
        <taxon>50 kb inversion clade</taxon>
        <taxon>NPAAA clade</taxon>
        <taxon>Hologalegina</taxon>
        <taxon>IRL clade</taxon>
        <taxon>Trifolieae</taxon>
        <taxon>Medicago</taxon>
    </lineage>
</organism>
<evidence type="ECO:0000313" key="2">
    <source>
        <dbReference type="EMBL" id="RHN76332.1"/>
    </source>
</evidence>
<evidence type="ECO:0008006" key="3">
    <source>
        <dbReference type="Google" id="ProtNLM"/>
    </source>
</evidence>
<dbReference type="AlphaFoldDB" id="A0A396JGB0"/>
<comment type="caution">
    <text evidence="2">The sequence shown here is derived from an EMBL/GenBank/DDBJ whole genome shotgun (WGS) entry which is preliminary data.</text>
</comment>
<dbReference type="Gramene" id="rna12634">
    <property type="protein sequence ID" value="RHN76332.1"/>
    <property type="gene ID" value="gene12634"/>
</dbReference>
<keyword evidence="1" id="KW-1133">Transmembrane helix</keyword>
<gene>
    <name evidence="2" type="ORF">MtrunA17_Chr2g0330861</name>
</gene>
<evidence type="ECO:0000256" key="1">
    <source>
        <dbReference type="SAM" id="Phobius"/>
    </source>
</evidence>
<protein>
    <recommendedName>
        <fullName evidence="3">Transmembrane protein</fullName>
    </recommendedName>
</protein>
<accession>A0A396JGB0</accession>
<name>A0A396JGB0_MEDTR</name>